<dbReference type="GO" id="GO:0035312">
    <property type="term" value="F:5'-3' DNA exonuclease activity"/>
    <property type="evidence" value="ECO:0007669"/>
    <property type="project" value="TreeGrafter"/>
</dbReference>
<evidence type="ECO:0000313" key="2">
    <source>
        <dbReference type="Proteomes" id="UP000256485"/>
    </source>
</evidence>
<reference evidence="1 2" key="1">
    <citation type="submission" date="2018-08" db="EMBL/GenBank/DDBJ databases">
        <title>Sequencing the genomes of 1000 actinobacteria strains.</title>
        <authorList>
            <person name="Klenk H.-P."/>
        </authorList>
    </citation>
    <scope>NUCLEOTIDE SEQUENCE [LARGE SCALE GENOMIC DNA]</scope>
    <source>
        <strain evidence="1 2">DSM 22891</strain>
    </source>
</reference>
<dbReference type="GO" id="GO:0004534">
    <property type="term" value="F:5'-3' RNA exonuclease activity"/>
    <property type="evidence" value="ECO:0007669"/>
    <property type="project" value="TreeGrafter"/>
</dbReference>
<dbReference type="InterPro" id="IPR016195">
    <property type="entry name" value="Pol/histidinol_Pase-like"/>
</dbReference>
<accession>A0A3D9V5V1</accession>
<organism evidence="1 2">
    <name type="scientific">Thermasporomyces composti</name>
    <dbReference type="NCBI Taxonomy" id="696763"/>
    <lineage>
        <taxon>Bacteria</taxon>
        <taxon>Bacillati</taxon>
        <taxon>Actinomycetota</taxon>
        <taxon>Actinomycetes</taxon>
        <taxon>Propionibacteriales</taxon>
        <taxon>Nocardioidaceae</taxon>
        <taxon>Thermasporomyces</taxon>
    </lineage>
</organism>
<dbReference type="RefSeq" id="WP_115850330.1">
    <property type="nucleotide sequence ID" value="NZ_QTUC01000001.1"/>
</dbReference>
<proteinExistence type="predicted"/>
<dbReference type="PROSITE" id="PS51318">
    <property type="entry name" value="TAT"/>
    <property type="match status" value="1"/>
</dbReference>
<dbReference type="CDD" id="cd07432">
    <property type="entry name" value="PHP_HisPPase"/>
    <property type="match status" value="1"/>
</dbReference>
<dbReference type="SUPFAM" id="SSF89550">
    <property type="entry name" value="PHP domain-like"/>
    <property type="match status" value="1"/>
</dbReference>
<dbReference type="OrthoDB" id="9804333at2"/>
<protein>
    <submittedName>
        <fullName evidence="1">Putative metal-dependent phosphoesterase TrpH</fullName>
    </submittedName>
</protein>
<dbReference type="PANTHER" id="PTHR42924:SF3">
    <property type="entry name" value="POLYMERASE_HISTIDINOL PHOSPHATASE N-TERMINAL DOMAIN-CONTAINING PROTEIN"/>
    <property type="match status" value="1"/>
</dbReference>
<dbReference type="InterPro" id="IPR006311">
    <property type="entry name" value="TAT_signal"/>
</dbReference>
<dbReference type="AlphaFoldDB" id="A0A3D9V5V1"/>
<sequence>MSATMDRRALLRTGGVLAAGATINLLPGNLLPGVAFAAPTNGETRQTKTVTGTFQPSIPDWYYIPVDVPHGVRQIEVVYSYDRPSVPPGVRGNALDIGMFGPEGHQVGTPRGFRGWSGGFRDRFTISASEATPGYIAGPITPGRWHVILGPYTVAPQGMNYRVDITVTFGPPGAPFRPSPAPTTAPAKERGRAWYRGDGHLHTIHSDGRRTPEELVADARAAGLDFVVSTEHNTHSAQLVWGQYATDDLLIVNGEEITTRSGHWLATGLPAGSWIDWRYRAGDPKDFQRFVTKVHALGGLVTAAHPFANCFACGYEFSYQLADLVEVWNGPWTPDDEQAVSLWDGLLRSGCWIPAVGNSDAHRPPSDGSPGDLVGLPQTVVLADSLRTPDLLAGLKAGRCYLAESAEVEVSFTASAGGTSAGIGERLPVDIGDPVTVEVRVSGVPETTVSILDQSGPRVSADVPADGARTLTWTTYPRHTQWVRVEVRRASGGLNSTTPNAMVAMTNPIFLGRS</sequence>
<dbReference type="NCBIfam" id="NF038032">
    <property type="entry name" value="CehA_McbA_metalo"/>
    <property type="match status" value="1"/>
</dbReference>
<keyword evidence="2" id="KW-1185">Reference proteome</keyword>
<dbReference type="InterPro" id="IPR052018">
    <property type="entry name" value="PHP_domain"/>
</dbReference>
<dbReference type="Proteomes" id="UP000256485">
    <property type="component" value="Unassembled WGS sequence"/>
</dbReference>
<dbReference type="PANTHER" id="PTHR42924">
    <property type="entry name" value="EXONUCLEASE"/>
    <property type="match status" value="1"/>
</dbReference>
<dbReference type="EMBL" id="QTUC01000001">
    <property type="protein sequence ID" value="REF36746.1"/>
    <property type="molecule type" value="Genomic_DNA"/>
</dbReference>
<gene>
    <name evidence="1" type="ORF">DFJ64_2175</name>
</gene>
<evidence type="ECO:0000313" key="1">
    <source>
        <dbReference type="EMBL" id="REF36746.1"/>
    </source>
</evidence>
<name>A0A3D9V5V1_THECX</name>
<dbReference type="Gene3D" id="3.20.20.140">
    <property type="entry name" value="Metal-dependent hydrolases"/>
    <property type="match status" value="1"/>
</dbReference>
<comment type="caution">
    <text evidence="1">The sequence shown here is derived from an EMBL/GenBank/DDBJ whole genome shotgun (WGS) entry which is preliminary data.</text>
</comment>